<evidence type="ECO:0000313" key="2">
    <source>
        <dbReference type="EMBL" id="MEU9351464.1"/>
    </source>
</evidence>
<gene>
    <name evidence="2" type="ORF">AB0D65_10705</name>
</gene>
<accession>A0ABV3E4G8</accession>
<dbReference type="RefSeq" id="WP_359978254.1">
    <property type="nucleotide sequence ID" value="NZ_JBEZLS010000006.1"/>
</dbReference>
<comment type="caution">
    <text evidence="2">The sequence shown here is derived from an EMBL/GenBank/DDBJ whole genome shotgun (WGS) entry which is preliminary data.</text>
</comment>
<feature type="region of interest" description="Disordered" evidence="1">
    <location>
        <begin position="75"/>
        <end position="98"/>
    </location>
</feature>
<reference evidence="2 3" key="1">
    <citation type="submission" date="2024-06" db="EMBL/GenBank/DDBJ databases">
        <title>The Natural Products Discovery Center: Release of the First 8490 Sequenced Strains for Exploring Actinobacteria Biosynthetic Diversity.</title>
        <authorList>
            <person name="Kalkreuter E."/>
            <person name="Kautsar S.A."/>
            <person name="Yang D."/>
            <person name="Bader C.D."/>
            <person name="Teijaro C.N."/>
            <person name="Fluegel L."/>
            <person name="Davis C.M."/>
            <person name="Simpson J.R."/>
            <person name="Lauterbach L."/>
            <person name="Steele A.D."/>
            <person name="Gui C."/>
            <person name="Meng S."/>
            <person name="Li G."/>
            <person name="Viehrig K."/>
            <person name="Ye F."/>
            <person name="Su P."/>
            <person name="Kiefer A.F."/>
            <person name="Nichols A."/>
            <person name="Cepeda A.J."/>
            <person name="Yan W."/>
            <person name="Fan B."/>
            <person name="Jiang Y."/>
            <person name="Adhikari A."/>
            <person name="Zheng C.-J."/>
            <person name="Schuster L."/>
            <person name="Cowan T.M."/>
            <person name="Smanski M.J."/>
            <person name="Chevrette M.G."/>
            <person name="De Carvalho L.P.S."/>
            <person name="Shen B."/>
        </authorList>
    </citation>
    <scope>NUCLEOTIDE SEQUENCE [LARGE SCALE GENOMIC DNA]</scope>
    <source>
        <strain evidence="2 3">NPDC048274</strain>
    </source>
</reference>
<dbReference type="InterPro" id="IPR052025">
    <property type="entry name" value="Xyloglucanase_GH74"/>
</dbReference>
<keyword evidence="3" id="KW-1185">Reference proteome</keyword>
<sequence length="857" mass="91062">MRGPANHEEREPRRSAEDRANAPALRPGGKALPRLVQELVRAGLTEEAVASIAVAAPELDVHQANDIVAAAVGPEAAPSSGTSAAADVANPPPRPAQAQGMAHIADEYREVAEQLAAPAAVAGGPSWRSIGPWTVPNGQTYGTSRVNVSGRISAVAPDPGDAAHILVGAANGGVWESHDRGASWEPRTDDAATLTVGAIAFTPGSPATVLAGTGEGNWWSRLGTGVLRSTDGGTKWAPLCTAPFVGQGFYDLVFDPSRAGAVLAATTGGLYASSDGGATWTQRRAVRTWSVSVSPGGEALAACQDGLFRSTDGGATWDAVALPNGPPSFDRLAVAIAPSDATVAYAWAAVPSAGARLWRRAGGNWAAVVTPPDVSVGQAWYDWFLAVAPDRADQVYVGAIEVHRGDLAGTTWTWRNLSNKGSSGDSIHPDQHAIAFEPGRPEVLYVGNDGGMYRSPDRGVTWQHLNNGLVITEFEYLAQDLGSSRWVLGGTQDNGTNRWTGSPAWAHVQDGDGGDCSVNRADPRAAFHTFFHMNLERSDARGEWGTWRNVSPPVPAGEGSLFYPPLETSATDGTTIAFGGEALYVSRDNAGDWTRLAFPTAGTASAMYIPHADQVFVGTTTGLLYRTTWSGSAWTALTALGTPRAGAWISDIHADAADTDRLWVTHTTRGGGRVWRSIDGGAHWTDRSAGLPSLPINAIEVDPRNRDRVWVAADLGVYQSADGGVRWQTFSDDLPNAFIGDLVLHPHARVLRAGTRNRGVWEIPVDGWMTQPVCATQWTGTLAAGATQRWFTFDWPATWHVVWTVMPTTMGSGAPQVDWSVQVERASSEYVTYSVTVTNLTQEPVTFEGRYAILSRY</sequence>
<proteinExistence type="predicted"/>
<dbReference type="CDD" id="cd15482">
    <property type="entry name" value="Sialidase_non-viral"/>
    <property type="match status" value="1"/>
</dbReference>
<evidence type="ECO:0000313" key="3">
    <source>
        <dbReference type="Proteomes" id="UP001551582"/>
    </source>
</evidence>
<evidence type="ECO:0000256" key="1">
    <source>
        <dbReference type="SAM" id="MobiDB-lite"/>
    </source>
</evidence>
<dbReference type="PANTHER" id="PTHR43739:SF5">
    <property type="entry name" value="EXO-ALPHA-SIALIDASE"/>
    <property type="match status" value="1"/>
</dbReference>
<dbReference type="Proteomes" id="UP001551582">
    <property type="component" value="Unassembled WGS sequence"/>
</dbReference>
<dbReference type="InterPro" id="IPR015943">
    <property type="entry name" value="WD40/YVTN_repeat-like_dom_sf"/>
</dbReference>
<protein>
    <recommendedName>
        <fullName evidence="4">Glycosyl hydrolase</fullName>
    </recommendedName>
</protein>
<organism evidence="2 3">
    <name type="scientific">Streptomyces griseoloalbus</name>
    <dbReference type="NCBI Taxonomy" id="67303"/>
    <lineage>
        <taxon>Bacteria</taxon>
        <taxon>Bacillati</taxon>
        <taxon>Actinomycetota</taxon>
        <taxon>Actinomycetes</taxon>
        <taxon>Kitasatosporales</taxon>
        <taxon>Streptomycetaceae</taxon>
        <taxon>Streptomyces</taxon>
    </lineage>
</organism>
<feature type="region of interest" description="Disordered" evidence="1">
    <location>
        <begin position="1"/>
        <end position="32"/>
    </location>
</feature>
<name>A0ABV3E4G8_9ACTN</name>
<dbReference type="EMBL" id="JBEZLS010000006">
    <property type="protein sequence ID" value="MEU9351464.1"/>
    <property type="molecule type" value="Genomic_DNA"/>
</dbReference>
<dbReference type="Gene3D" id="2.130.10.10">
    <property type="entry name" value="YVTN repeat-like/Quinoprotein amine dehydrogenase"/>
    <property type="match status" value="5"/>
</dbReference>
<evidence type="ECO:0008006" key="4">
    <source>
        <dbReference type="Google" id="ProtNLM"/>
    </source>
</evidence>
<feature type="compositionally biased region" description="Basic and acidic residues" evidence="1">
    <location>
        <begin position="1"/>
        <end position="20"/>
    </location>
</feature>
<dbReference type="PANTHER" id="PTHR43739">
    <property type="entry name" value="XYLOGLUCANASE (EUROFUNG)"/>
    <property type="match status" value="1"/>
</dbReference>
<dbReference type="SUPFAM" id="SSF110296">
    <property type="entry name" value="Oligoxyloglucan reducing end-specific cellobiohydrolase"/>
    <property type="match status" value="3"/>
</dbReference>